<keyword evidence="1 3" id="KW-0489">Methyltransferase</keyword>
<dbReference type="SUPFAM" id="SSF53335">
    <property type="entry name" value="S-adenosyl-L-methionine-dependent methyltransferases"/>
    <property type="match status" value="1"/>
</dbReference>
<comment type="similarity">
    <text evidence="1">Belongs to the methyltransferase superfamily. RRP8 family.</text>
</comment>
<dbReference type="Pfam" id="PF05148">
    <property type="entry name" value="Methyltransf_8"/>
    <property type="match status" value="1"/>
</dbReference>
<dbReference type="InterPro" id="IPR029063">
    <property type="entry name" value="SAM-dependent_MTases_sf"/>
</dbReference>
<feature type="region of interest" description="Disordered" evidence="2">
    <location>
        <begin position="160"/>
        <end position="210"/>
    </location>
</feature>
<dbReference type="PANTHER" id="PTHR12787">
    <property type="entry name" value="RIBOSOMAL RNA-PROCESSING PROTEIN 8"/>
    <property type="match status" value="1"/>
</dbReference>
<dbReference type="EC" id="2.1.1.-" evidence="1"/>
<dbReference type="EMBL" id="AEYH02002278">
    <property type="protein sequence ID" value="KFG41052.1"/>
    <property type="molecule type" value="Genomic_DNA"/>
</dbReference>
<dbReference type="InterPro" id="IPR007823">
    <property type="entry name" value="RRP8"/>
</dbReference>
<dbReference type="CDD" id="cd02440">
    <property type="entry name" value="AdoMet_MTases"/>
    <property type="match status" value="1"/>
</dbReference>
<dbReference type="AlphaFoldDB" id="A0A086K9I4"/>
<organism evidence="3 4">
    <name type="scientific">Toxoplasma gondii FOU</name>
    <dbReference type="NCBI Taxonomy" id="943167"/>
    <lineage>
        <taxon>Eukaryota</taxon>
        <taxon>Sar</taxon>
        <taxon>Alveolata</taxon>
        <taxon>Apicomplexa</taxon>
        <taxon>Conoidasida</taxon>
        <taxon>Coccidia</taxon>
        <taxon>Eucoccidiorida</taxon>
        <taxon>Eimeriorina</taxon>
        <taxon>Sarcocystidae</taxon>
        <taxon>Toxoplasma</taxon>
    </lineage>
</organism>
<dbReference type="PANTHER" id="PTHR12787:SF0">
    <property type="entry name" value="RIBOSOMAL RNA-PROCESSING PROTEIN 8"/>
    <property type="match status" value="1"/>
</dbReference>
<keyword evidence="1" id="KW-0949">S-adenosyl-L-methionine</keyword>
<dbReference type="GO" id="GO:0006364">
    <property type="term" value="P:rRNA processing"/>
    <property type="evidence" value="ECO:0007669"/>
    <property type="project" value="UniProtKB-UniRule"/>
</dbReference>
<dbReference type="OrthoDB" id="10258825at2759"/>
<gene>
    <name evidence="3" type="ORF">TGFOU_216560B</name>
</gene>
<feature type="non-terminal residue" evidence="3">
    <location>
        <position position="1"/>
    </location>
</feature>
<evidence type="ECO:0000313" key="3">
    <source>
        <dbReference type="EMBL" id="KFG41052.1"/>
    </source>
</evidence>
<feature type="compositionally biased region" description="Basic and acidic residues" evidence="2">
    <location>
        <begin position="160"/>
        <end position="196"/>
    </location>
</feature>
<evidence type="ECO:0000256" key="2">
    <source>
        <dbReference type="SAM" id="MobiDB-lite"/>
    </source>
</evidence>
<sequence>YHEGYRLQVAQWPSNPLTHIKAWVRTLPASWIIADLGCGDADLAKSFPERKILSFDLVAACPEVTACNVAHLPLENETVHAAVFCLSLMGRDWPSFLQEAHRILKPGGLLKIAEVISRLQDESAFIRGVEGIGFSLACAPENVKSFFFLLEFRRGAAGHEQKKLQTKRSADAGKDARPREKKGHNAVEKRDGREETLPTFAANNKEKGKSRLEASLLRPCIYKRR</sequence>
<protein>
    <recommendedName>
        <fullName evidence="1">Ribosomal RNA-processing protein 8</fullName>
        <ecNumber evidence="1">2.1.1.-</ecNumber>
    </recommendedName>
</protein>
<accession>A0A086K9I4</accession>
<dbReference type="Proteomes" id="UP000028838">
    <property type="component" value="Unassembled WGS sequence"/>
</dbReference>
<dbReference type="GO" id="GO:0032259">
    <property type="term" value="P:methylation"/>
    <property type="evidence" value="ECO:0007669"/>
    <property type="project" value="UniProtKB-KW"/>
</dbReference>
<keyword evidence="1 3" id="KW-0808">Transferase</keyword>
<comment type="subcellular location">
    <subcellularLocation>
        <location evidence="1">Nucleus</location>
        <location evidence="1">Nucleolus</location>
    </subcellularLocation>
</comment>
<dbReference type="GO" id="GO:0005730">
    <property type="term" value="C:nucleolus"/>
    <property type="evidence" value="ECO:0007669"/>
    <property type="project" value="UniProtKB-SubCell"/>
</dbReference>
<name>A0A086K9I4_TOXGO</name>
<proteinExistence type="inferred from homology"/>
<comment type="function">
    <text evidence="1">Probable methyltransferase required to silence rDNA.</text>
</comment>
<comment type="caution">
    <text evidence="3">The sequence shown here is derived from an EMBL/GenBank/DDBJ whole genome shotgun (WGS) entry which is preliminary data.</text>
</comment>
<dbReference type="Gene3D" id="3.40.50.150">
    <property type="entry name" value="Vaccinia Virus protein VP39"/>
    <property type="match status" value="1"/>
</dbReference>
<keyword evidence="1" id="KW-0539">Nucleus</keyword>
<evidence type="ECO:0000256" key="1">
    <source>
        <dbReference type="RuleBase" id="RU365074"/>
    </source>
</evidence>
<dbReference type="GO" id="GO:0008168">
    <property type="term" value="F:methyltransferase activity"/>
    <property type="evidence" value="ECO:0007669"/>
    <property type="project" value="UniProtKB-KW"/>
</dbReference>
<reference evidence="3 4" key="1">
    <citation type="submission" date="2014-07" db="EMBL/GenBank/DDBJ databases">
        <authorList>
            <person name="Sibley D."/>
            <person name="Venepally P."/>
            <person name="Karamycheva S."/>
            <person name="Hadjithomas M."/>
            <person name="Khan A."/>
            <person name="Brunk B."/>
            <person name="Roos D."/>
            <person name="Caler E."/>
            <person name="Lorenzi H."/>
        </authorList>
    </citation>
    <scope>NUCLEOTIDE SEQUENCE [LARGE SCALE GENOMIC DNA]</scope>
    <source>
        <strain evidence="3 4">FOU</strain>
    </source>
</reference>
<evidence type="ECO:0000313" key="4">
    <source>
        <dbReference type="Proteomes" id="UP000028838"/>
    </source>
</evidence>
<keyword evidence="1" id="KW-0698">rRNA processing</keyword>
<dbReference type="VEuPathDB" id="ToxoDB:TGFOU_216560B"/>